<evidence type="ECO:0000313" key="1">
    <source>
        <dbReference type="EMBL" id="EHO49397.1"/>
    </source>
</evidence>
<dbReference type="HOGENOM" id="CLU_3081151_0_0_9"/>
<dbReference type="EMBL" id="AGRJ01000223">
    <property type="protein sequence ID" value="EHO49397.1"/>
    <property type="molecule type" value="Genomic_DNA"/>
</dbReference>
<protein>
    <submittedName>
        <fullName evidence="1">Uncharacterized protein</fullName>
    </submittedName>
</protein>
<evidence type="ECO:0000313" key="2">
    <source>
        <dbReference type="Proteomes" id="UP000005025"/>
    </source>
</evidence>
<reference evidence="1 2" key="1">
    <citation type="submission" date="2011-09" db="EMBL/GenBank/DDBJ databases">
        <authorList>
            <person name="Weinstock G."/>
            <person name="Sodergren E."/>
            <person name="Clifton S."/>
            <person name="Fulton L."/>
            <person name="Fulton B."/>
            <person name="Courtney L."/>
            <person name="Fronick C."/>
            <person name="Harrison M."/>
            <person name="Strong C."/>
            <person name="Farmer C."/>
            <person name="Delahaunty K."/>
            <person name="Markovic C."/>
            <person name="Hall O."/>
            <person name="Minx P."/>
            <person name="Tomlinson C."/>
            <person name="Mitreva M."/>
            <person name="Hou S."/>
            <person name="Chen J."/>
            <person name="Wollam A."/>
            <person name="Pepin K.H."/>
            <person name="Johnson M."/>
            <person name="Bhonagiri V."/>
            <person name="Zhang X."/>
            <person name="Suruliraj S."/>
            <person name="Warren W."/>
            <person name="Chinwalla A."/>
            <person name="Mardis E.R."/>
            <person name="Wilson R.K."/>
        </authorList>
    </citation>
    <scope>NUCLEOTIDE SEQUENCE [LARGE SCALE GENOMIC DNA]</scope>
    <source>
        <strain evidence="1 2">F0435</strain>
    </source>
</reference>
<gene>
    <name evidence="1" type="ORF">HMPREF9104_02562</name>
</gene>
<dbReference type="Proteomes" id="UP000005025">
    <property type="component" value="Unassembled WGS sequence"/>
</dbReference>
<organism evidence="1 2">
    <name type="scientific">Lentilactobacillus kisonensis F0435</name>
    <dbReference type="NCBI Taxonomy" id="797516"/>
    <lineage>
        <taxon>Bacteria</taxon>
        <taxon>Bacillati</taxon>
        <taxon>Bacillota</taxon>
        <taxon>Bacilli</taxon>
        <taxon>Lactobacillales</taxon>
        <taxon>Lactobacillaceae</taxon>
        <taxon>Lentilactobacillus</taxon>
    </lineage>
</organism>
<proteinExistence type="predicted"/>
<comment type="caution">
    <text evidence="1">The sequence shown here is derived from an EMBL/GenBank/DDBJ whole genome shotgun (WGS) entry which is preliminary data.</text>
</comment>
<accession>H1LIX0</accession>
<name>H1LIX0_9LACO</name>
<sequence length="52" mass="6195">MQSSALRSCPNKYPLRNYSKIENNYAMDFIWIESVGYRNLNLFPDFNLLSFI</sequence>
<dbReference type="AlphaFoldDB" id="H1LIX0"/>